<evidence type="ECO:0000313" key="2">
    <source>
        <dbReference type="Proteomes" id="UP000683360"/>
    </source>
</evidence>
<dbReference type="OrthoDB" id="6159171at2759"/>
<dbReference type="Proteomes" id="UP000683360">
    <property type="component" value="Unassembled WGS sequence"/>
</dbReference>
<evidence type="ECO:0000313" key="1">
    <source>
        <dbReference type="EMBL" id="CAG2184500.1"/>
    </source>
</evidence>
<dbReference type="EMBL" id="CAJPWZ010000006">
    <property type="protein sequence ID" value="CAG2184500.1"/>
    <property type="molecule type" value="Genomic_DNA"/>
</dbReference>
<dbReference type="AlphaFoldDB" id="A0A8S3PPB6"/>
<comment type="caution">
    <text evidence="1">The sequence shown here is derived from an EMBL/GenBank/DDBJ whole genome shotgun (WGS) entry which is preliminary data.</text>
</comment>
<name>A0A8S3PPB6_MYTED</name>
<dbReference type="PANTHER" id="PTHR33361">
    <property type="entry name" value="GLR0591 PROTEIN"/>
    <property type="match status" value="1"/>
</dbReference>
<organism evidence="1 2">
    <name type="scientific">Mytilus edulis</name>
    <name type="common">Blue mussel</name>
    <dbReference type="NCBI Taxonomy" id="6550"/>
    <lineage>
        <taxon>Eukaryota</taxon>
        <taxon>Metazoa</taxon>
        <taxon>Spiralia</taxon>
        <taxon>Lophotrochozoa</taxon>
        <taxon>Mollusca</taxon>
        <taxon>Bivalvia</taxon>
        <taxon>Autobranchia</taxon>
        <taxon>Pteriomorphia</taxon>
        <taxon>Mytilida</taxon>
        <taxon>Mytiloidea</taxon>
        <taxon>Mytilidae</taxon>
        <taxon>Mytilinae</taxon>
        <taxon>Mytilus</taxon>
    </lineage>
</organism>
<proteinExistence type="predicted"/>
<protein>
    <submittedName>
        <fullName evidence="1">Uncharacterized protein</fullName>
    </submittedName>
</protein>
<keyword evidence="2" id="KW-1185">Reference proteome</keyword>
<accession>A0A8S3PPB6</accession>
<reference evidence="1" key="1">
    <citation type="submission" date="2021-03" db="EMBL/GenBank/DDBJ databases">
        <authorList>
            <person name="Bekaert M."/>
        </authorList>
    </citation>
    <scope>NUCLEOTIDE SEQUENCE</scope>
</reference>
<sequence length="335" mass="38961">MNPLFGASTGFLQTHDIYGGSWNIELGFDPFLFSFIRNGSNMKALIVFVVCLSTISYIEGTLEEDLDKLQQDFSNWLFSENPQFATSINIHKYDDRLDDYSLDVFDRWKNAVDGYLQQLAAIPRNSLSAKYKIDFDIFENFLKTYQEGYNWKDYNPLNPINFLEGPHIDPDYLVSITPQNTRGDFENFIARIEGFPKQFSCSRLKARFKKAVSQGNTYNNVSIFKVPSMIDHGITSRPEDFSFYSPFNDTLDNITTIPNNIKTDLRDRAKTAINSYFHSLRDVKTYLTTDYFQHLRDSYGVSGWDRGSHYYTSVLQWHLSLPLTPDEVHQKDWMK</sequence>
<dbReference type="InterPro" id="IPR010281">
    <property type="entry name" value="DUF885"/>
</dbReference>
<dbReference type="PANTHER" id="PTHR33361:SF2">
    <property type="entry name" value="DUF885 DOMAIN-CONTAINING PROTEIN"/>
    <property type="match status" value="1"/>
</dbReference>
<dbReference type="Pfam" id="PF05960">
    <property type="entry name" value="DUF885"/>
    <property type="match status" value="1"/>
</dbReference>
<gene>
    <name evidence="1" type="ORF">MEDL_150</name>
</gene>